<feature type="chain" id="PRO_5016740935" evidence="1">
    <location>
        <begin position="25"/>
        <end position="654"/>
    </location>
</feature>
<dbReference type="GO" id="GO:0030288">
    <property type="term" value="C:outer membrane-bounded periplasmic space"/>
    <property type="evidence" value="ECO:0007669"/>
    <property type="project" value="TreeGrafter"/>
</dbReference>
<dbReference type="Pfam" id="PF04122">
    <property type="entry name" value="CW_binding_2"/>
    <property type="match status" value="3"/>
</dbReference>
<reference evidence="2 3" key="1">
    <citation type="submission" date="2018-09" db="EMBL/GenBank/DDBJ databases">
        <title>Complete genome sequence of Euzebya sp. DY32-46 isolated from seawater of Pacific Ocean.</title>
        <authorList>
            <person name="Xu L."/>
            <person name="Wu Y.-H."/>
            <person name="Xu X.-W."/>
        </authorList>
    </citation>
    <scope>NUCLEOTIDE SEQUENCE [LARGE SCALE GENOMIC DNA]</scope>
    <source>
        <strain evidence="2 3">DY32-46</strain>
    </source>
</reference>
<dbReference type="AlphaFoldDB" id="A0A346Y2W8"/>
<dbReference type="KEGG" id="euz:DVS28_a4148"/>
<protein>
    <submittedName>
        <fullName evidence="2">Cell wall-binding domain</fullName>
    </submittedName>
</protein>
<dbReference type="EMBL" id="CP031165">
    <property type="protein sequence ID" value="AXV08815.1"/>
    <property type="molecule type" value="Genomic_DNA"/>
</dbReference>
<sequence>MRIRTALALTVLVMALVPLSPASAQALPGTIVYLQDGNVIASAPDGSASHVVAGGGVWEAPSMADDGTVVAVRDGETIVRMTQSGEVLSSFVPDDVFAGGIYDMEVSADGSLVAYASIMLCNRPNGDLDSCRNTELIPSDGRQTASLGGVVQSHGLTFVPGTATVVVNGLETFGPGSTETSPWFDRGLVDVADIDISPDGSLLAVAGCDHGATEHPGLGCAPVIEMHRMNGAPPAAPTALPCFIVNDEEVVSFDDVSIAPNNGGVVFTERLAEEDLDEAEVVVLPGFSADPCGAGEDIVLAEGATDPFWGAADYDPDGGPVDPGPVDPGPVDPGEVFRIDGGGAADPIGQAVATSRSLFEDGAADRVVLATADRFPDALAGAALAGTRGPILLTPSGADLDPRVEAEIARVTGGDGTVLTLGGDAAVSELAATTARAAAGGRSCDAPLPSTCRFAGSGREDTAARIAEVVLAEQPGSRVLLARGDAFADAITGGAYAAAAGVPILLTPSTQLNQTTAAFLGAHTAVTEVVVLGGEAAVAETVVDELSVPQVRRVSGADRTATSAAIATELWHAEGLDGGGVVVVNVRHDQGWQTALTAAVVSAAAGAPQLGVETPPAEASPAVIAAARTVGTSQVLTFGGADLVTDGQLAAIAG</sequence>
<keyword evidence="3" id="KW-1185">Reference proteome</keyword>
<dbReference type="InterPro" id="IPR007253">
    <property type="entry name" value="Cell_wall-bd_2"/>
</dbReference>
<dbReference type="OrthoDB" id="5240754at2"/>
<dbReference type="Gene3D" id="3.40.50.12090">
    <property type="match status" value="1"/>
</dbReference>
<dbReference type="Proteomes" id="UP000264006">
    <property type="component" value="Chromosome"/>
</dbReference>
<accession>A0A346Y2W8</accession>
<evidence type="ECO:0000256" key="1">
    <source>
        <dbReference type="SAM" id="SignalP"/>
    </source>
</evidence>
<dbReference type="RefSeq" id="WP_114593105.1">
    <property type="nucleotide sequence ID" value="NZ_CP031165.1"/>
</dbReference>
<proteinExistence type="predicted"/>
<dbReference type="PANTHER" id="PTHR30032">
    <property type="entry name" value="N-ACETYLMURAMOYL-L-ALANINE AMIDASE-RELATED"/>
    <property type="match status" value="1"/>
</dbReference>
<gene>
    <name evidence="2" type="ORF">DVS28_a4148</name>
</gene>
<dbReference type="SUPFAM" id="SSF69322">
    <property type="entry name" value="Tricorn protease domain 2"/>
    <property type="match status" value="1"/>
</dbReference>
<evidence type="ECO:0000313" key="3">
    <source>
        <dbReference type="Proteomes" id="UP000264006"/>
    </source>
</evidence>
<keyword evidence="1" id="KW-0732">Signal</keyword>
<name>A0A346Y2W8_9ACTN</name>
<dbReference type="InterPro" id="IPR051922">
    <property type="entry name" value="Bact_Sporulation_Assoc"/>
</dbReference>
<organism evidence="2 3">
    <name type="scientific">Euzebya pacifica</name>
    <dbReference type="NCBI Taxonomy" id="1608957"/>
    <lineage>
        <taxon>Bacteria</taxon>
        <taxon>Bacillati</taxon>
        <taxon>Actinomycetota</taxon>
        <taxon>Nitriliruptoria</taxon>
        <taxon>Euzebyales</taxon>
    </lineage>
</organism>
<dbReference type="PANTHER" id="PTHR30032:SF4">
    <property type="entry name" value="AMIDASE ENHANCER"/>
    <property type="match status" value="1"/>
</dbReference>
<feature type="signal peptide" evidence="1">
    <location>
        <begin position="1"/>
        <end position="24"/>
    </location>
</feature>
<evidence type="ECO:0000313" key="2">
    <source>
        <dbReference type="EMBL" id="AXV08815.1"/>
    </source>
</evidence>